<feature type="domain" description="Transthyretin/hydroxyisourate hydrolase" evidence="19">
    <location>
        <begin position="570"/>
        <end position="684"/>
    </location>
</feature>
<dbReference type="InterPro" id="IPR014306">
    <property type="entry name" value="Hydroxyisourate_hydrolase"/>
</dbReference>
<dbReference type="AlphaFoldDB" id="A0A553RDV7"/>
<feature type="non-terminal residue" evidence="20">
    <location>
        <position position="1"/>
    </location>
</feature>
<dbReference type="EC" id="3.5.2.17" evidence="8"/>
<dbReference type="GO" id="GO:0016020">
    <property type="term" value="C:membrane"/>
    <property type="evidence" value="ECO:0007669"/>
    <property type="project" value="UniProtKB-SubCell"/>
</dbReference>
<evidence type="ECO:0000256" key="5">
    <source>
        <dbReference type="ARBA" id="ARBA00006840"/>
    </source>
</evidence>
<keyword evidence="12" id="KW-0378">Hydrolase</keyword>
<evidence type="ECO:0000256" key="10">
    <source>
        <dbReference type="ARBA" id="ARBA00022631"/>
    </source>
</evidence>
<comment type="caution">
    <text evidence="20">The sequence shown here is derived from an EMBL/GenBank/DDBJ whole genome shotgun (WGS) entry which is preliminary data.</text>
</comment>
<keyword evidence="15" id="KW-0576">Peroxisome</keyword>
<evidence type="ECO:0000256" key="6">
    <source>
        <dbReference type="ARBA" id="ARBA00009850"/>
    </source>
</evidence>
<evidence type="ECO:0000256" key="14">
    <source>
        <dbReference type="ARBA" id="ARBA00023136"/>
    </source>
</evidence>
<dbReference type="Gene3D" id="2.60.40.180">
    <property type="entry name" value="Transthyretin/hydroxyisourate hydrolase domain"/>
    <property type="match status" value="1"/>
</dbReference>
<feature type="transmembrane region" description="Helical" evidence="18">
    <location>
        <begin position="238"/>
        <end position="261"/>
    </location>
</feature>
<keyword evidence="21" id="KW-1185">Reference proteome</keyword>
<dbReference type="NCBIfam" id="TIGR02962">
    <property type="entry name" value="hdxy_isourate"/>
    <property type="match status" value="1"/>
</dbReference>
<evidence type="ECO:0000256" key="1">
    <source>
        <dbReference type="ARBA" id="ARBA00001043"/>
    </source>
</evidence>
<feature type="transmembrane region" description="Helical" evidence="18">
    <location>
        <begin position="164"/>
        <end position="186"/>
    </location>
</feature>
<evidence type="ECO:0000256" key="4">
    <source>
        <dbReference type="ARBA" id="ARBA00004275"/>
    </source>
</evidence>
<dbReference type="FunFam" id="1.10.1450.10:FF:000005">
    <property type="entry name" value="Tetraspanin"/>
    <property type="match status" value="1"/>
</dbReference>
<dbReference type="GO" id="GO:0005777">
    <property type="term" value="C:peroxisome"/>
    <property type="evidence" value="ECO:0007669"/>
    <property type="project" value="UniProtKB-SubCell"/>
</dbReference>
<comment type="subcellular location">
    <subcellularLocation>
        <location evidence="3">Membrane</location>
        <topology evidence="3">Multi-pass membrane protein</topology>
    </subcellularLocation>
    <subcellularLocation>
        <location evidence="4">Peroxisome</location>
    </subcellularLocation>
</comment>
<reference evidence="20 21" key="1">
    <citation type="journal article" date="2019" name="Sci. Data">
        <title>Hybrid genome assembly and annotation of Danionella translucida.</title>
        <authorList>
            <person name="Kadobianskyi M."/>
            <person name="Schulze L."/>
            <person name="Schuelke M."/>
            <person name="Judkewitz B."/>
        </authorList>
    </citation>
    <scope>NUCLEOTIDE SEQUENCE [LARGE SCALE GENOMIC DNA]</scope>
    <source>
        <strain evidence="20 21">Bolton</strain>
    </source>
</reference>
<dbReference type="InterPro" id="IPR008952">
    <property type="entry name" value="Tetraspanin_EC2_sf"/>
</dbReference>
<evidence type="ECO:0000313" key="21">
    <source>
        <dbReference type="Proteomes" id="UP000316079"/>
    </source>
</evidence>
<dbReference type="PRINTS" id="PR00259">
    <property type="entry name" value="TMFOUR"/>
</dbReference>
<evidence type="ECO:0000256" key="16">
    <source>
        <dbReference type="ARBA" id="ARBA00060539"/>
    </source>
</evidence>
<evidence type="ECO:0000256" key="11">
    <source>
        <dbReference type="ARBA" id="ARBA00022692"/>
    </source>
</evidence>
<comment type="subunit">
    <text evidence="7">Homotetramer.</text>
</comment>
<name>A0A553RDV7_9TELE</name>
<dbReference type="FunFam" id="2.60.40.180:FF:000004">
    <property type="entry name" value="5-hydroxyisourate hydrolase"/>
    <property type="match status" value="1"/>
</dbReference>
<dbReference type="InterPro" id="IPR023416">
    <property type="entry name" value="Transthyretin/HIU_hydrolase_d"/>
</dbReference>
<evidence type="ECO:0000256" key="9">
    <source>
        <dbReference type="ARBA" id="ARBA00017539"/>
    </source>
</evidence>
<evidence type="ECO:0000256" key="7">
    <source>
        <dbReference type="ARBA" id="ARBA00011881"/>
    </source>
</evidence>
<dbReference type="GO" id="GO:0006144">
    <property type="term" value="P:purine nucleobase metabolic process"/>
    <property type="evidence" value="ECO:0007669"/>
    <property type="project" value="UniProtKB-KW"/>
</dbReference>
<dbReference type="SUPFAM" id="SSF48652">
    <property type="entry name" value="Tetraspanin"/>
    <property type="match status" value="1"/>
</dbReference>
<evidence type="ECO:0000256" key="13">
    <source>
        <dbReference type="ARBA" id="ARBA00022989"/>
    </source>
</evidence>
<dbReference type="PROSITE" id="PS00769">
    <property type="entry name" value="TRANSTHYRETIN_2"/>
    <property type="match status" value="1"/>
</dbReference>
<dbReference type="SUPFAM" id="SSF49472">
    <property type="entry name" value="Transthyretin (synonym: prealbumin)"/>
    <property type="match status" value="1"/>
</dbReference>
<comment type="similarity">
    <text evidence="5">Belongs to the tetraspanin (TM4SF) family.</text>
</comment>
<evidence type="ECO:0000256" key="3">
    <source>
        <dbReference type="ARBA" id="ARBA00004141"/>
    </source>
</evidence>
<proteinExistence type="inferred from homology"/>
<evidence type="ECO:0000256" key="18">
    <source>
        <dbReference type="SAM" id="Phobius"/>
    </source>
</evidence>
<dbReference type="Pfam" id="PF00335">
    <property type="entry name" value="Tetraspanin"/>
    <property type="match status" value="1"/>
</dbReference>
<comment type="similarity">
    <text evidence="6">Belongs to the transthyretin family. 5-hydroxyisourate hydrolase subfamily.</text>
</comment>
<dbReference type="Proteomes" id="UP000316079">
    <property type="component" value="Unassembled WGS sequence"/>
</dbReference>
<evidence type="ECO:0000256" key="8">
    <source>
        <dbReference type="ARBA" id="ARBA00012609"/>
    </source>
</evidence>
<dbReference type="PANTHER" id="PTHR10395:SF11">
    <property type="entry name" value="5-HYDROXYISOURATE HYDROLASE"/>
    <property type="match status" value="1"/>
</dbReference>
<keyword evidence="11 18" id="KW-0812">Transmembrane</keyword>
<dbReference type="EMBL" id="SRMA01024495">
    <property type="protein sequence ID" value="TRZ00352.1"/>
    <property type="molecule type" value="Genomic_DNA"/>
</dbReference>
<dbReference type="InterPro" id="IPR036817">
    <property type="entry name" value="Transthyretin/HIU_hydrolase_sf"/>
</dbReference>
<dbReference type="CDD" id="cd05822">
    <property type="entry name" value="TLP_HIUase"/>
    <property type="match status" value="1"/>
</dbReference>
<dbReference type="SMART" id="SM00095">
    <property type="entry name" value="TR_THY"/>
    <property type="match status" value="1"/>
</dbReference>
<keyword evidence="14 18" id="KW-0472">Membrane</keyword>
<feature type="transmembrane region" description="Helical" evidence="18">
    <location>
        <begin position="206"/>
        <end position="226"/>
    </location>
</feature>
<keyword evidence="10" id="KW-0659">Purine metabolism</keyword>
<dbReference type="PANTHER" id="PTHR10395">
    <property type="entry name" value="URICASE AND TRANSTHYRETIN-RELATED"/>
    <property type="match status" value="1"/>
</dbReference>
<organism evidence="20 21">
    <name type="scientific">Danionella cerebrum</name>
    <dbReference type="NCBI Taxonomy" id="2873325"/>
    <lineage>
        <taxon>Eukaryota</taxon>
        <taxon>Metazoa</taxon>
        <taxon>Chordata</taxon>
        <taxon>Craniata</taxon>
        <taxon>Vertebrata</taxon>
        <taxon>Euteleostomi</taxon>
        <taxon>Actinopterygii</taxon>
        <taxon>Neopterygii</taxon>
        <taxon>Teleostei</taxon>
        <taxon>Ostariophysi</taxon>
        <taxon>Cypriniformes</taxon>
        <taxon>Danionidae</taxon>
        <taxon>Danioninae</taxon>
        <taxon>Danionella</taxon>
    </lineage>
</organism>
<comment type="pathway">
    <text evidence="16">Purine metabolism; urate degradation; (S)-allantoin from urate: step 2/3.</text>
</comment>
<evidence type="ECO:0000256" key="12">
    <source>
        <dbReference type="ARBA" id="ARBA00022801"/>
    </source>
</evidence>
<dbReference type="InterPro" id="IPR023419">
    <property type="entry name" value="Transthyretin_CS"/>
</dbReference>
<protein>
    <recommendedName>
        <fullName evidence="9">5-hydroxyisourate hydrolase</fullName>
        <ecNumber evidence="8">3.5.2.17</ecNumber>
    </recommendedName>
    <alternativeName>
        <fullName evidence="17">Transthyretin-related protein</fullName>
    </alternativeName>
</protein>
<dbReference type="OrthoDB" id="10265230at2759"/>
<gene>
    <name evidence="20" type="ORF">DNTS_030398</name>
</gene>
<evidence type="ECO:0000256" key="17">
    <source>
        <dbReference type="ARBA" id="ARBA00082459"/>
    </source>
</evidence>
<evidence type="ECO:0000313" key="20">
    <source>
        <dbReference type="EMBL" id="TRZ00352.1"/>
    </source>
</evidence>
<evidence type="ECO:0000259" key="19">
    <source>
        <dbReference type="SMART" id="SM00095"/>
    </source>
</evidence>
<dbReference type="InterPro" id="IPR018499">
    <property type="entry name" value="Tetraspanin/Peripherin"/>
</dbReference>
<keyword evidence="13 18" id="KW-1133">Transmembrane helix</keyword>
<comment type="catalytic activity">
    <reaction evidence="1">
        <text>5-hydroxyisourate + H2O = 5-hydroxy-2-oxo-4-ureido-2,5-dihydro-1H-imidazole-5-carboxylate + H(+)</text>
        <dbReference type="Rhea" id="RHEA:23736"/>
        <dbReference type="ChEBI" id="CHEBI:15377"/>
        <dbReference type="ChEBI" id="CHEBI:15378"/>
        <dbReference type="ChEBI" id="CHEBI:18072"/>
        <dbReference type="ChEBI" id="CHEBI:58639"/>
        <dbReference type="EC" id="3.5.2.17"/>
    </reaction>
</comment>
<dbReference type="Gene3D" id="1.10.1450.10">
    <property type="entry name" value="Tetraspanin"/>
    <property type="match status" value="1"/>
</dbReference>
<dbReference type="GO" id="GO:0033971">
    <property type="term" value="F:hydroxyisourate hydrolase activity"/>
    <property type="evidence" value="ECO:0007669"/>
    <property type="project" value="UniProtKB-EC"/>
</dbReference>
<comment type="function">
    <text evidence="2">Catalyzes the hydrolysis of 5-hydroxyisourate (HIU) to 2-oxo-4-hydroxy-4-carboxy-5-ureidoimidazoline (OHCU).</text>
</comment>
<sequence>PVLPIGPSLRIPSLSFRNASEDPLRPGSSPSQKKLNLEMDSNLTHGFGFGEIAPVAALGGAAPGIWQPSSGWSSVEQPVSLSEELGVLQLCVRRPLVKDPVRSDPGLLLMDVLRQASVAGAPHLKLPELSALLQPISLEFQLDVHEMGMNEVKKESCGTICLKYLLFTFNFLFWLAGGAVMAVGIWTVLEKSDYISLLSSKIYVTSAYILILAGVIVMVTGVLGCCATFKEQRRLLRVYFVLLLCIFLLEVLAGVLAYIYYQQYSSLMLIQLNEELKENLRETMVQKYSQPEQEHVTKAVNKLQQEFKCCGSNSSSDWLESAWIRLGEADGRMVPDSCCKSPIMKLCGRRDHPSNIYKVEGGCITKLENFILNHLQIIGAVGLGIASVQDFQTKLQEFSAQNSAESLLRKLSSIGGGDVLHLLPLQESESRAVLNRDLPCEAEQTIIVEVSYRSDLRSSPLPQSTLAPSLLEIAVVSDLLCGFVIGLLSGLCQDDCDAFTEKLLLLLLLQIQISESGSSFLKSRQISVQPILILSPSREEQLLLLVAPLVLSLLYRLVQTALSSTAMAASLPSPLTTHVLNTAQGIPGANMSLDLHRQDPSSSVWILLTTGRTNADGRCPGLISTEHLVAGVYKLRFETEAYWKELGETSFYPYVEVVFKIREPSQKFHIPLLLSPFSYSTYRGS</sequence>
<dbReference type="Pfam" id="PF00576">
    <property type="entry name" value="Transthyretin"/>
    <property type="match status" value="1"/>
</dbReference>
<evidence type="ECO:0000256" key="15">
    <source>
        <dbReference type="ARBA" id="ARBA00023140"/>
    </source>
</evidence>
<dbReference type="CDD" id="cd03155">
    <property type="entry name" value="CD151_like_LEL"/>
    <property type="match status" value="1"/>
</dbReference>
<evidence type="ECO:0000256" key="2">
    <source>
        <dbReference type="ARBA" id="ARBA00002704"/>
    </source>
</evidence>
<accession>A0A553RDV7</accession>